<dbReference type="Pfam" id="PF06146">
    <property type="entry name" value="PsiE"/>
    <property type="match status" value="1"/>
</dbReference>
<name>A0A177E7N5_9BACT</name>
<evidence type="ECO:0000256" key="2">
    <source>
        <dbReference type="ARBA" id="ARBA00022475"/>
    </source>
</evidence>
<organism evidence="7 8">
    <name type="scientific">Thermodesulfatator autotrophicus</name>
    <dbReference type="NCBI Taxonomy" id="1795632"/>
    <lineage>
        <taxon>Bacteria</taxon>
        <taxon>Pseudomonadati</taxon>
        <taxon>Thermodesulfobacteriota</taxon>
        <taxon>Thermodesulfobacteria</taxon>
        <taxon>Thermodesulfobacteriales</taxon>
        <taxon>Thermodesulfatatoraceae</taxon>
        <taxon>Thermodesulfatator</taxon>
    </lineage>
</organism>
<comment type="subcellular location">
    <subcellularLocation>
        <location evidence="1">Cell membrane</location>
        <topology evidence="1">Multi-pass membrane protein</topology>
    </subcellularLocation>
</comment>
<accession>A0A177E7N5</accession>
<feature type="transmembrane region" description="Helical" evidence="6">
    <location>
        <begin position="87"/>
        <end position="108"/>
    </location>
</feature>
<dbReference type="RefSeq" id="WP_068541584.1">
    <property type="nucleotide sequence ID" value="NZ_LSFI01000016.1"/>
</dbReference>
<dbReference type="Proteomes" id="UP000076964">
    <property type="component" value="Unassembled WGS sequence"/>
</dbReference>
<evidence type="ECO:0008006" key="9">
    <source>
        <dbReference type="Google" id="ProtNLM"/>
    </source>
</evidence>
<keyword evidence="8" id="KW-1185">Reference proteome</keyword>
<dbReference type="STRING" id="1795632.TH606_04270"/>
<dbReference type="GO" id="GO:0005886">
    <property type="term" value="C:plasma membrane"/>
    <property type="evidence" value="ECO:0007669"/>
    <property type="project" value="UniProtKB-SubCell"/>
</dbReference>
<comment type="caution">
    <text evidence="7">The sequence shown here is derived from an EMBL/GenBank/DDBJ whole genome shotgun (WGS) entry which is preliminary data.</text>
</comment>
<keyword evidence="3 6" id="KW-0812">Transmembrane</keyword>
<feature type="transmembrane region" description="Helical" evidence="6">
    <location>
        <begin position="20"/>
        <end position="41"/>
    </location>
</feature>
<evidence type="ECO:0000256" key="6">
    <source>
        <dbReference type="SAM" id="Phobius"/>
    </source>
</evidence>
<keyword evidence="2" id="KW-1003">Cell membrane</keyword>
<evidence type="ECO:0000256" key="3">
    <source>
        <dbReference type="ARBA" id="ARBA00022692"/>
    </source>
</evidence>
<evidence type="ECO:0000256" key="5">
    <source>
        <dbReference type="ARBA" id="ARBA00023136"/>
    </source>
</evidence>
<evidence type="ECO:0000256" key="4">
    <source>
        <dbReference type="ARBA" id="ARBA00022989"/>
    </source>
</evidence>
<evidence type="ECO:0000256" key="1">
    <source>
        <dbReference type="ARBA" id="ARBA00004651"/>
    </source>
</evidence>
<reference evidence="7 8" key="1">
    <citation type="submission" date="2016-02" db="EMBL/GenBank/DDBJ databases">
        <title>Draft genome sequence of Thermodesulfatator sp. S606.</title>
        <authorList>
            <person name="Lai Q."/>
            <person name="Cao J."/>
            <person name="Dupont S."/>
            <person name="Shao Z."/>
            <person name="Jebbar M."/>
            <person name="Alain K."/>
        </authorList>
    </citation>
    <scope>NUCLEOTIDE SEQUENCE [LARGE SCALE GENOMIC DNA]</scope>
    <source>
        <strain evidence="7 8">S606</strain>
    </source>
</reference>
<protein>
    <recommendedName>
        <fullName evidence="9">Phosphate-starvation-inducible E-like protein</fullName>
    </recommendedName>
</protein>
<keyword evidence="5 6" id="KW-0472">Membrane</keyword>
<feature type="transmembrane region" description="Helical" evidence="6">
    <location>
        <begin position="128"/>
        <end position="149"/>
    </location>
</feature>
<gene>
    <name evidence="7" type="ORF">TH606_04270</name>
</gene>
<dbReference type="OrthoDB" id="7992784at2"/>
<dbReference type="InterPro" id="IPR020948">
    <property type="entry name" value="P_starv_induced_PsiE-like"/>
</dbReference>
<dbReference type="AlphaFoldDB" id="A0A177E7N5"/>
<evidence type="ECO:0000313" key="8">
    <source>
        <dbReference type="Proteomes" id="UP000076964"/>
    </source>
</evidence>
<evidence type="ECO:0000313" key="7">
    <source>
        <dbReference type="EMBL" id="OAG27957.1"/>
    </source>
</evidence>
<sequence length="158" mass="18169">MNTTKKKSFIIGVYDRIEIFFYLLLILALILAIGFIFFEIFTSWVHYLKRDEIIYFVFFVLDRSLLALMLLEILHTIKITLKGSIKLAIEPFLMIGIIASVRRILVLSVEIAHPPEGCVASEEMFKHYMLETALLIVLILSFVAGIIFLRRCLGAQGR</sequence>
<proteinExistence type="predicted"/>
<keyword evidence="4 6" id="KW-1133">Transmembrane helix</keyword>
<feature type="transmembrane region" description="Helical" evidence="6">
    <location>
        <begin position="53"/>
        <end position="75"/>
    </location>
</feature>
<dbReference type="EMBL" id="LSFI01000016">
    <property type="protein sequence ID" value="OAG27957.1"/>
    <property type="molecule type" value="Genomic_DNA"/>
</dbReference>